<proteinExistence type="predicted"/>
<evidence type="ECO:0000313" key="1">
    <source>
        <dbReference type="EMBL" id="KAF2034917.1"/>
    </source>
</evidence>
<protein>
    <submittedName>
        <fullName evidence="1">Uncharacterized protein</fullName>
    </submittedName>
</protein>
<feature type="non-terminal residue" evidence="1">
    <location>
        <position position="1"/>
    </location>
</feature>
<accession>A0A9P4HJ16</accession>
<evidence type="ECO:0000313" key="2">
    <source>
        <dbReference type="Proteomes" id="UP000799777"/>
    </source>
</evidence>
<gene>
    <name evidence="1" type="ORF">EK21DRAFT_55514</name>
</gene>
<keyword evidence="2" id="KW-1185">Reference proteome</keyword>
<dbReference type="EMBL" id="ML978159">
    <property type="protein sequence ID" value="KAF2034917.1"/>
    <property type="molecule type" value="Genomic_DNA"/>
</dbReference>
<dbReference type="AlphaFoldDB" id="A0A9P4HJ16"/>
<dbReference type="Proteomes" id="UP000799777">
    <property type="component" value="Unassembled WGS sequence"/>
</dbReference>
<dbReference type="OrthoDB" id="5055014at2759"/>
<reference evidence="1" key="1">
    <citation type="journal article" date="2020" name="Stud. Mycol.">
        <title>101 Dothideomycetes genomes: a test case for predicting lifestyles and emergence of pathogens.</title>
        <authorList>
            <person name="Haridas S."/>
            <person name="Albert R."/>
            <person name="Binder M."/>
            <person name="Bloem J."/>
            <person name="Labutti K."/>
            <person name="Salamov A."/>
            <person name="Andreopoulos B."/>
            <person name="Baker S."/>
            <person name="Barry K."/>
            <person name="Bills G."/>
            <person name="Bluhm B."/>
            <person name="Cannon C."/>
            <person name="Castanera R."/>
            <person name="Culley D."/>
            <person name="Daum C."/>
            <person name="Ezra D."/>
            <person name="Gonzalez J."/>
            <person name="Henrissat B."/>
            <person name="Kuo A."/>
            <person name="Liang C."/>
            <person name="Lipzen A."/>
            <person name="Lutzoni F."/>
            <person name="Magnuson J."/>
            <person name="Mondo S."/>
            <person name="Nolan M."/>
            <person name="Ohm R."/>
            <person name="Pangilinan J."/>
            <person name="Park H.-J."/>
            <person name="Ramirez L."/>
            <person name="Alfaro M."/>
            <person name="Sun H."/>
            <person name="Tritt A."/>
            <person name="Yoshinaga Y."/>
            <person name="Zwiers L.-H."/>
            <person name="Turgeon B."/>
            <person name="Goodwin S."/>
            <person name="Spatafora J."/>
            <person name="Crous P."/>
            <person name="Grigoriev I."/>
        </authorList>
    </citation>
    <scope>NUCLEOTIDE SEQUENCE</scope>
    <source>
        <strain evidence="1">CBS 110217</strain>
    </source>
</reference>
<name>A0A9P4HJ16_9PLEO</name>
<organism evidence="1 2">
    <name type="scientific">Setomelanomma holmii</name>
    <dbReference type="NCBI Taxonomy" id="210430"/>
    <lineage>
        <taxon>Eukaryota</taxon>
        <taxon>Fungi</taxon>
        <taxon>Dikarya</taxon>
        <taxon>Ascomycota</taxon>
        <taxon>Pezizomycotina</taxon>
        <taxon>Dothideomycetes</taxon>
        <taxon>Pleosporomycetidae</taxon>
        <taxon>Pleosporales</taxon>
        <taxon>Pleosporineae</taxon>
        <taxon>Phaeosphaeriaceae</taxon>
        <taxon>Setomelanomma</taxon>
    </lineage>
</organism>
<sequence length="67" mass="7959">TQDLCWSIDPGDLALETYFGPKKLHLDGEFKVSDLKPVLREKGSPYRFMLKDEKDRWCMYDERNGYL</sequence>
<comment type="caution">
    <text evidence="1">The sequence shown here is derived from an EMBL/GenBank/DDBJ whole genome shotgun (WGS) entry which is preliminary data.</text>
</comment>